<reference evidence="1" key="2">
    <citation type="journal article" date="2015" name="Fish Shellfish Immunol.">
        <title>Early steps in the European eel (Anguilla anguilla)-Vibrio vulnificus interaction in the gills: Role of the RtxA13 toxin.</title>
        <authorList>
            <person name="Callol A."/>
            <person name="Pajuelo D."/>
            <person name="Ebbesson L."/>
            <person name="Teles M."/>
            <person name="MacKenzie S."/>
            <person name="Amaro C."/>
        </authorList>
    </citation>
    <scope>NUCLEOTIDE SEQUENCE</scope>
</reference>
<protein>
    <submittedName>
        <fullName evidence="1">Uncharacterized protein</fullName>
    </submittedName>
</protein>
<reference evidence="1" key="1">
    <citation type="submission" date="2014-11" db="EMBL/GenBank/DDBJ databases">
        <authorList>
            <person name="Amaro Gonzalez C."/>
        </authorList>
    </citation>
    <scope>NUCLEOTIDE SEQUENCE</scope>
</reference>
<dbReference type="AlphaFoldDB" id="A0A0E9QEX4"/>
<organism evidence="1">
    <name type="scientific">Anguilla anguilla</name>
    <name type="common">European freshwater eel</name>
    <name type="synonym">Muraena anguilla</name>
    <dbReference type="NCBI Taxonomy" id="7936"/>
    <lineage>
        <taxon>Eukaryota</taxon>
        <taxon>Metazoa</taxon>
        <taxon>Chordata</taxon>
        <taxon>Craniata</taxon>
        <taxon>Vertebrata</taxon>
        <taxon>Euteleostomi</taxon>
        <taxon>Actinopterygii</taxon>
        <taxon>Neopterygii</taxon>
        <taxon>Teleostei</taxon>
        <taxon>Anguilliformes</taxon>
        <taxon>Anguillidae</taxon>
        <taxon>Anguilla</taxon>
    </lineage>
</organism>
<accession>A0A0E9QEX4</accession>
<dbReference type="EMBL" id="GBXM01093510">
    <property type="protein sequence ID" value="JAH15067.1"/>
    <property type="molecule type" value="Transcribed_RNA"/>
</dbReference>
<name>A0A0E9QEX4_ANGAN</name>
<proteinExistence type="predicted"/>
<sequence>MHIYWKFLPHTKSNPEAYIWVVFGKLSKQTNKDHYDVRIHCSNYDQGRMFFPAQNTWPIESPSTVLMYCLLLIS</sequence>
<evidence type="ECO:0000313" key="1">
    <source>
        <dbReference type="EMBL" id="JAH15067.1"/>
    </source>
</evidence>